<evidence type="ECO:0000256" key="3">
    <source>
        <dbReference type="SAM" id="MobiDB-lite"/>
    </source>
</evidence>
<evidence type="ECO:0000259" key="4">
    <source>
        <dbReference type="PROSITE" id="PS51471"/>
    </source>
</evidence>
<dbReference type="InterPro" id="IPR050231">
    <property type="entry name" value="Iron_ascorbate_oxido_reductase"/>
</dbReference>
<dbReference type="AlphaFoldDB" id="A0A0D2HTJ0"/>
<dbReference type="InterPro" id="IPR044861">
    <property type="entry name" value="IPNS-like_FE2OG_OXY"/>
</dbReference>
<keyword evidence="6" id="KW-1185">Reference proteome</keyword>
<dbReference type="RefSeq" id="XP_016623437.1">
    <property type="nucleotide sequence ID" value="XM_016759916.1"/>
</dbReference>
<dbReference type="PROSITE" id="PS51471">
    <property type="entry name" value="FE2OG_OXY"/>
    <property type="match status" value="1"/>
</dbReference>
<comment type="similarity">
    <text evidence="1 2">Belongs to the iron/ascorbate-dependent oxidoreductase family.</text>
</comment>
<proteinExistence type="inferred from homology"/>
<feature type="domain" description="Fe2OG dioxygenase" evidence="4">
    <location>
        <begin position="159"/>
        <end position="270"/>
    </location>
</feature>
<feature type="region of interest" description="Disordered" evidence="3">
    <location>
        <begin position="83"/>
        <end position="116"/>
    </location>
</feature>
<evidence type="ECO:0000313" key="5">
    <source>
        <dbReference type="EMBL" id="KIW96768.1"/>
    </source>
</evidence>
<dbReference type="InterPro" id="IPR027443">
    <property type="entry name" value="IPNS-like_sf"/>
</dbReference>
<dbReference type="GO" id="GO:0046872">
    <property type="term" value="F:metal ion binding"/>
    <property type="evidence" value="ECO:0007669"/>
    <property type="project" value="UniProtKB-KW"/>
</dbReference>
<dbReference type="Gene3D" id="2.60.120.330">
    <property type="entry name" value="B-lactam Antibiotic, Isopenicillin N Synthase, Chain"/>
    <property type="match status" value="1"/>
</dbReference>
<dbReference type="OrthoDB" id="288590at2759"/>
<dbReference type="GeneID" id="27695087"/>
<keyword evidence="2" id="KW-0408">Iron</keyword>
<evidence type="ECO:0000256" key="1">
    <source>
        <dbReference type="ARBA" id="ARBA00008056"/>
    </source>
</evidence>
<dbReference type="SUPFAM" id="SSF51197">
    <property type="entry name" value="Clavaminate synthase-like"/>
    <property type="match status" value="1"/>
</dbReference>
<dbReference type="Proteomes" id="UP000053789">
    <property type="component" value="Unassembled WGS sequence"/>
</dbReference>
<dbReference type="InterPro" id="IPR026992">
    <property type="entry name" value="DIOX_N"/>
</dbReference>
<dbReference type="EMBL" id="KN846982">
    <property type="protein sequence ID" value="KIW96768.1"/>
    <property type="molecule type" value="Genomic_DNA"/>
</dbReference>
<evidence type="ECO:0000256" key="2">
    <source>
        <dbReference type="RuleBase" id="RU003682"/>
    </source>
</evidence>
<gene>
    <name evidence="5" type="ORF">Z519_02159</name>
</gene>
<evidence type="ECO:0000313" key="6">
    <source>
        <dbReference type="Proteomes" id="UP000053789"/>
    </source>
</evidence>
<organism evidence="5 6">
    <name type="scientific">Cladophialophora bantiana (strain ATCC 10958 / CBS 173.52 / CDC B-1940 / NIH 8579)</name>
    <name type="common">Xylohypha bantiana</name>
    <dbReference type="NCBI Taxonomy" id="1442370"/>
    <lineage>
        <taxon>Eukaryota</taxon>
        <taxon>Fungi</taxon>
        <taxon>Dikarya</taxon>
        <taxon>Ascomycota</taxon>
        <taxon>Pezizomycotina</taxon>
        <taxon>Eurotiomycetes</taxon>
        <taxon>Chaetothyriomycetidae</taxon>
        <taxon>Chaetothyriales</taxon>
        <taxon>Herpotrichiellaceae</taxon>
        <taxon>Cladophialophora</taxon>
    </lineage>
</organism>
<dbReference type="HOGENOM" id="CLU_010119_6_1_1"/>
<dbReference type="GO" id="GO:0016491">
    <property type="term" value="F:oxidoreductase activity"/>
    <property type="evidence" value="ECO:0007669"/>
    <property type="project" value="UniProtKB-KW"/>
</dbReference>
<dbReference type="Pfam" id="PF14226">
    <property type="entry name" value="DIOX_N"/>
    <property type="match status" value="1"/>
</dbReference>
<keyword evidence="2" id="KW-0479">Metal-binding</keyword>
<dbReference type="VEuPathDB" id="FungiDB:Z519_02159"/>
<protein>
    <recommendedName>
        <fullName evidence="4">Fe2OG dioxygenase domain-containing protein</fullName>
    </recommendedName>
</protein>
<dbReference type="InterPro" id="IPR005123">
    <property type="entry name" value="Oxoglu/Fe-dep_dioxygenase_dom"/>
</dbReference>
<dbReference type="Pfam" id="PF03171">
    <property type="entry name" value="2OG-FeII_Oxy"/>
    <property type="match status" value="1"/>
</dbReference>
<sequence length="321" mass="35984">MIEPANIPLFSFAPFLHGKPDTQKALAQDIFKAFSDVGFVYLKDYGIPAEEVEAMFDLTKRFFQLPMDLKKSWKIDSANANQGYSPEGAEAGDGVDHKESYEHRRKQNDKCPTEEQMPGFKKAMDEFYGKCLTLCEQILCCLAMAIGLPGDFFQAMSENADPQLRILHYPSIQRSIIEQDKHARIIPHTDFGFCTLLFQDSIGGLEVDSQHDGVFHPAAPIPGTVLINIADLLQRLSNDRLRSTIHRVVAPQASGDVLPARYSIPFFYHPSPEATIDPIVMGEGEVKKYEPVNAGHYRYLSKLSTYPELRVFAEKAPEVGV</sequence>
<dbReference type="GO" id="GO:0044283">
    <property type="term" value="P:small molecule biosynthetic process"/>
    <property type="evidence" value="ECO:0007669"/>
    <property type="project" value="UniProtKB-ARBA"/>
</dbReference>
<name>A0A0D2HTJ0_CLAB1</name>
<reference evidence="5" key="1">
    <citation type="submission" date="2015-01" db="EMBL/GenBank/DDBJ databases">
        <title>The Genome Sequence of Cladophialophora bantiana CBS 173.52.</title>
        <authorList>
            <consortium name="The Broad Institute Genomics Platform"/>
            <person name="Cuomo C."/>
            <person name="de Hoog S."/>
            <person name="Gorbushina A."/>
            <person name="Stielow B."/>
            <person name="Teixiera M."/>
            <person name="Abouelleil A."/>
            <person name="Chapman S.B."/>
            <person name="Priest M."/>
            <person name="Young S.K."/>
            <person name="Wortman J."/>
            <person name="Nusbaum C."/>
            <person name="Birren B."/>
        </authorList>
    </citation>
    <scope>NUCLEOTIDE SEQUENCE [LARGE SCALE GENOMIC DNA]</scope>
    <source>
        <strain evidence="5">CBS 173.52</strain>
    </source>
</reference>
<feature type="compositionally biased region" description="Basic and acidic residues" evidence="3">
    <location>
        <begin position="94"/>
        <end position="113"/>
    </location>
</feature>
<keyword evidence="2" id="KW-0560">Oxidoreductase</keyword>
<accession>A0A0D2HTJ0</accession>
<dbReference type="PANTHER" id="PTHR47990">
    <property type="entry name" value="2-OXOGLUTARATE (2OG) AND FE(II)-DEPENDENT OXYGENASE SUPERFAMILY PROTEIN-RELATED"/>
    <property type="match status" value="1"/>
</dbReference>